<keyword evidence="2" id="KW-0472">Membrane</keyword>
<evidence type="ECO:0000313" key="5">
    <source>
        <dbReference type="Proteomes" id="UP001472677"/>
    </source>
</evidence>
<dbReference type="InterPro" id="IPR013583">
    <property type="entry name" value="MCTP_C"/>
</dbReference>
<evidence type="ECO:0000256" key="1">
    <source>
        <dbReference type="ARBA" id="ARBA00022737"/>
    </source>
</evidence>
<dbReference type="InterPro" id="IPR047259">
    <property type="entry name" value="QUIRKY-like"/>
</dbReference>
<gene>
    <name evidence="4" type="ORF">V6N12_075669</name>
</gene>
<dbReference type="EMBL" id="JBBPBM010000063">
    <property type="protein sequence ID" value="KAK8515638.1"/>
    <property type="molecule type" value="Genomic_DNA"/>
</dbReference>
<evidence type="ECO:0000259" key="3">
    <source>
        <dbReference type="Pfam" id="PF08372"/>
    </source>
</evidence>
<dbReference type="Proteomes" id="UP001472677">
    <property type="component" value="Unassembled WGS sequence"/>
</dbReference>
<dbReference type="Pfam" id="PF08372">
    <property type="entry name" value="PRT_C"/>
    <property type="match status" value="1"/>
</dbReference>
<dbReference type="PANTHER" id="PTHR31425">
    <property type="entry name" value="PHOSPHORIBOSYLANTHRANILATE TRANSFERASE ISOFORM 1"/>
    <property type="match status" value="1"/>
</dbReference>
<proteinExistence type="predicted"/>
<name>A0ABR2C8Y3_9ROSI</name>
<keyword evidence="2" id="KW-1133">Transmembrane helix</keyword>
<evidence type="ECO:0000313" key="4">
    <source>
        <dbReference type="EMBL" id="KAK8515638.1"/>
    </source>
</evidence>
<dbReference type="PANTHER" id="PTHR31425:SF44">
    <property type="entry name" value="MULTIPLE C2 DOMAIN AND TRANSMEMBRANE REGION PROTEIN 5"/>
    <property type="match status" value="1"/>
</dbReference>
<feature type="domain" description="Multiple C2" evidence="3">
    <location>
        <begin position="1"/>
        <end position="105"/>
    </location>
</feature>
<organism evidence="4 5">
    <name type="scientific">Hibiscus sabdariffa</name>
    <name type="common">roselle</name>
    <dbReference type="NCBI Taxonomy" id="183260"/>
    <lineage>
        <taxon>Eukaryota</taxon>
        <taxon>Viridiplantae</taxon>
        <taxon>Streptophyta</taxon>
        <taxon>Embryophyta</taxon>
        <taxon>Tracheophyta</taxon>
        <taxon>Spermatophyta</taxon>
        <taxon>Magnoliopsida</taxon>
        <taxon>eudicotyledons</taxon>
        <taxon>Gunneridae</taxon>
        <taxon>Pentapetalae</taxon>
        <taxon>rosids</taxon>
        <taxon>malvids</taxon>
        <taxon>Malvales</taxon>
        <taxon>Malvaceae</taxon>
        <taxon>Malvoideae</taxon>
        <taxon>Hibiscus</taxon>
    </lineage>
</organism>
<sequence>MDTRLSHADAAYPDELDEEFDTFPTSQPSDIVWMRYDRLRSIAGRVETVIGDLATQGERFQSLISWRDPRASTLFVTFCLILALVLYVTPFQVIALLTGLGSLCHTIPSYCSSHGALRPTASEVPPQASIYTS</sequence>
<comment type="caution">
    <text evidence="4">The sequence shown here is derived from an EMBL/GenBank/DDBJ whole genome shotgun (WGS) entry which is preliminary data.</text>
</comment>
<keyword evidence="5" id="KW-1185">Reference proteome</keyword>
<keyword evidence="2" id="KW-0812">Transmembrane</keyword>
<feature type="transmembrane region" description="Helical" evidence="2">
    <location>
        <begin position="74"/>
        <end position="103"/>
    </location>
</feature>
<reference evidence="4 5" key="1">
    <citation type="journal article" date="2024" name="G3 (Bethesda)">
        <title>Genome assembly of Hibiscus sabdariffa L. provides insights into metabolisms of medicinal natural products.</title>
        <authorList>
            <person name="Kim T."/>
        </authorList>
    </citation>
    <scope>NUCLEOTIDE SEQUENCE [LARGE SCALE GENOMIC DNA]</scope>
    <source>
        <strain evidence="4">TK-2024</strain>
        <tissue evidence="4">Old leaves</tissue>
    </source>
</reference>
<accession>A0ABR2C8Y3</accession>
<keyword evidence="1" id="KW-0677">Repeat</keyword>
<evidence type="ECO:0000256" key="2">
    <source>
        <dbReference type="SAM" id="Phobius"/>
    </source>
</evidence>
<protein>
    <recommendedName>
        <fullName evidence="3">Multiple C2 domain-containing protein</fullName>
    </recommendedName>
</protein>